<reference evidence="1 2" key="1">
    <citation type="journal article" date="2013" name="Genome Announc.">
        <title>Genome Sequence of the Pyrene- and Fluoranthene-Degrading Bacterium Cycloclasticus sp. Strain PY97M.</title>
        <authorList>
            <person name="Cui Z."/>
            <person name="Xu G."/>
            <person name="Li Q."/>
            <person name="Gao W."/>
            <person name="Zheng L."/>
        </authorList>
    </citation>
    <scope>NUCLEOTIDE SEQUENCE [LARGE SCALE GENOMIC DNA]</scope>
    <source>
        <strain evidence="1 2">PY97M</strain>
    </source>
</reference>
<name>A0AB33Z0L8_9GAMM</name>
<organism evidence="1 2">
    <name type="scientific">Cycloclasticus pugetii</name>
    <dbReference type="NCBI Taxonomy" id="34068"/>
    <lineage>
        <taxon>Bacteria</taxon>
        <taxon>Pseudomonadati</taxon>
        <taxon>Pseudomonadota</taxon>
        <taxon>Gammaproteobacteria</taxon>
        <taxon>Thiotrichales</taxon>
        <taxon>Piscirickettsiaceae</taxon>
        <taxon>Cycloclasticus</taxon>
    </lineage>
</organism>
<sequence>MKFNQELIDELNILIQYDLSNTEQGIKIHHDASPATIDAAARLFDKGLIDKKDGGYLTSIGRKAAEHTLSISGLLTTD</sequence>
<protein>
    <submittedName>
        <fullName evidence="1">Transcriptional regulator</fullName>
    </submittedName>
</protein>
<dbReference type="NCBIfam" id="TIGR02647">
    <property type="entry name" value="DNA"/>
    <property type="match status" value="1"/>
</dbReference>
<gene>
    <name evidence="1" type="ORF">L196_07229</name>
</gene>
<dbReference type="Proteomes" id="UP000015462">
    <property type="component" value="Unassembled WGS sequence"/>
</dbReference>
<evidence type="ECO:0000313" key="2">
    <source>
        <dbReference type="Proteomes" id="UP000015462"/>
    </source>
</evidence>
<keyword evidence="2" id="KW-1185">Reference proteome</keyword>
<dbReference type="EMBL" id="ASHL01000005">
    <property type="protein sequence ID" value="EPD12936.1"/>
    <property type="molecule type" value="Genomic_DNA"/>
</dbReference>
<proteinExistence type="predicted"/>
<dbReference type="RefSeq" id="WP_016390492.1">
    <property type="nucleotide sequence ID" value="NZ_FQZJ01000001.1"/>
</dbReference>
<dbReference type="Pfam" id="PF18918">
    <property type="entry name" value="DUF5669"/>
    <property type="match status" value="1"/>
</dbReference>
<accession>A0AB33Z0L8</accession>
<comment type="caution">
    <text evidence="1">The sequence shown here is derived from an EMBL/GenBank/DDBJ whole genome shotgun (WGS) entry which is preliminary data.</text>
</comment>
<dbReference type="AlphaFoldDB" id="A0AB33Z0L8"/>
<dbReference type="InterPro" id="IPR013468">
    <property type="entry name" value="CHP02647"/>
</dbReference>
<evidence type="ECO:0000313" key="1">
    <source>
        <dbReference type="EMBL" id="EPD12936.1"/>
    </source>
</evidence>